<comment type="caution">
    <text evidence="2">The sequence shown here is derived from an EMBL/GenBank/DDBJ whole genome shotgun (WGS) entry which is preliminary data.</text>
</comment>
<dbReference type="EMBL" id="JAEHOE010000106">
    <property type="protein sequence ID" value="KAG2486833.1"/>
    <property type="molecule type" value="Genomic_DNA"/>
</dbReference>
<proteinExistence type="predicted"/>
<evidence type="ECO:0000313" key="2">
    <source>
        <dbReference type="EMBL" id="KAG2486833.1"/>
    </source>
</evidence>
<dbReference type="AlphaFoldDB" id="A0A835XPY9"/>
<accession>A0A835XPY9</accession>
<reference evidence="2" key="1">
    <citation type="journal article" date="2020" name="bioRxiv">
        <title>Comparative genomics of Chlamydomonas.</title>
        <authorList>
            <person name="Craig R.J."/>
            <person name="Hasan A.R."/>
            <person name="Ness R.W."/>
            <person name="Keightley P.D."/>
        </authorList>
    </citation>
    <scope>NUCLEOTIDE SEQUENCE</scope>
    <source>
        <strain evidence="2">CCAP 11/70</strain>
    </source>
</reference>
<dbReference type="Proteomes" id="UP000612055">
    <property type="component" value="Unassembled WGS sequence"/>
</dbReference>
<protein>
    <submittedName>
        <fullName evidence="2">Uncharacterized protein</fullName>
    </submittedName>
</protein>
<dbReference type="PANTHER" id="PTHR34123">
    <property type="entry name" value="OS04G0578200 PROTEIN"/>
    <property type="match status" value="1"/>
</dbReference>
<dbReference type="OrthoDB" id="348976at2759"/>
<organism evidence="2 3">
    <name type="scientific">Edaphochlamys debaryana</name>
    <dbReference type="NCBI Taxonomy" id="47281"/>
    <lineage>
        <taxon>Eukaryota</taxon>
        <taxon>Viridiplantae</taxon>
        <taxon>Chlorophyta</taxon>
        <taxon>core chlorophytes</taxon>
        <taxon>Chlorophyceae</taxon>
        <taxon>CS clade</taxon>
        <taxon>Chlamydomonadales</taxon>
        <taxon>Chlamydomonadales incertae sedis</taxon>
        <taxon>Edaphochlamys</taxon>
    </lineage>
</organism>
<dbReference type="InterPro" id="IPR018790">
    <property type="entry name" value="DUF2358"/>
</dbReference>
<gene>
    <name evidence="2" type="ORF">HYH03_014516</name>
</gene>
<feature type="compositionally biased region" description="Low complexity" evidence="1">
    <location>
        <begin position="21"/>
        <end position="30"/>
    </location>
</feature>
<feature type="region of interest" description="Disordered" evidence="1">
    <location>
        <begin position="1"/>
        <end position="30"/>
    </location>
</feature>
<sequence>MCTRVAANCPRPQAALPQGNRPPAARPQARARCVIRAQVGGQPGTSAPYVPPQVQPSSPFVEPHSRRGVLIGLSGGAAAITVASQLADLAVTPGAQALPLGPLGPVKRVGGEKRTGLTSDEVAEVLRRDLAVGQYFVTGDLTREVFADDCRFVDPTNDVTGLSKYLTALGVLFDPAFSKVELISISATGPRRVEADWRLGGYLVFPWNPRVEPFVGHTVYTLGDDGLIKEQLQTWDKPAATALQESFTPTFGPKKQLF</sequence>
<dbReference type="SUPFAM" id="SSF54427">
    <property type="entry name" value="NTF2-like"/>
    <property type="match status" value="1"/>
</dbReference>
<evidence type="ECO:0000256" key="1">
    <source>
        <dbReference type="SAM" id="MobiDB-lite"/>
    </source>
</evidence>
<name>A0A835XPY9_9CHLO</name>
<dbReference type="Pfam" id="PF10184">
    <property type="entry name" value="DUF2358"/>
    <property type="match status" value="1"/>
</dbReference>
<dbReference type="PANTHER" id="PTHR34123:SF3">
    <property type="entry name" value="SNOAL-LIKE DOMAIN-CONTAINING PROTEIN"/>
    <property type="match status" value="1"/>
</dbReference>
<dbReference type="Gene3D" id="3.10.450.50">
    <property type="match status" value="1"/>
</dbReference>
<keyword evidence="3" id="KW-1185">Reference proteome</keyword>
<dbReference type="InterPro" id="IPR032710">
    <property type="entry name" value="NTF2-like_dom_sf"/>
</dbReference>
<evidence type="ECO:0000313" key="3">
    <source>
        <dbReference type="Proteomes" id="UP000612055"/>
    </source>
</evidence>